<feature type="domain" description="RNA polymerase sigma factor 70 region 4 type 2" evidence="7">
    <location>
        <begin position="137"/>
        <end position="170"/>
    </location>
</feature>
<dbReference type="PANTHER" id="PTHR43133">
    <property type="entry name" value="RNA POLYMERASE ECF-TYPE SIGMA FACTO"/>
    <property type="match status" value="1"/>
</dbReference>
<dbReference type="Pfam" id="PF04542">
    <property type="entry name" value="Sigma70_r2"/>
    <property type="match status" value="1"/>
</dbReference>
<dbReference type="InterPro" id="IPR014284">
    <property type="entry name" value="RNA_pol_sigma-70_dom"/>
</dbReference>
<sequence length="185" mass="21777">MDKGFTFEEIFKQNEKRIHYHIHKLQIRDSHNEFYVEGLYAMWLAYKNYQPEKGPLATYFNFVIRNRLIDMIRNKTREQKISEAYAQKENTDKYDGNYSSTSIAPLQSPQGIEFSDEEIWNKVKKLLTTNQWKWVEYYIVQGMSQKEIAELEGVSSDAVKSWGREARKKLQASGVLTSSDDLSNQ</sequence>
<feature type="domain" description="RNA polymerase sigma-70 region 2" evidence="6">
    <location>
        <begin position="11"/>
        <end position="77"/>
    </location>
</feature>
<evidence type="ECO:0000256" key="1">
    <source>
        <dbReference type="ARBA" id="ARBA00010641"/>
    </source>
</evidence>
<evidence type="ECO:0000259" key="7">
    <source>
        <dbReference type="Pfam" id="PF08281"/>
    </source>
</evidence>
<keyword evidence="4" id="KW-0238">DNA-binding</keyword>
<evidence type="ECO:0000256" key="3">
    <source>
        <dbReference type="ARBA" id="ARBA00023082"/>
    </source>
</evidence>
<dbReference type="InterPro" id="IPR013324">
    <property type="entry name" value="RNA_pol_sigma_r3/r4-like"/>
</dbReference>
<evidence type="ECO:0000256" key="4">
    <source>
        <dbReference type="ARBA" id="ARBA00023125"/>
    </source>
</evidence>
<dbReference type="SUPFAM" id="SSF88659">
    <property type="entry name" value="Sigma3 and sigma4 domains of RNA polymerase sigma factors"/>
    <property type="match status" value="1"/>
</dbReference>
<keyword evidence="5" id="KW-0804">Transcription</keyword>
<dbReference type="EMBL" id="JBDIML010000002">
    <property type="protein sequence ID" value="MEN2766854.1"/>
    <property type="molecule type" value="Genomic_DNA"/>
</dbReference>
<comment type="caution">
    <text evidence="8">The sequence shown here is derived from an EMBL/GenBank/DDBJ whole genome shotgun (WGS) entry which is preliminary data.</text>
</comment>
<keyword evidence="2" id="KW-0805">Transcription regulation</keyword>
<proteinExistence type="inferred from homology"/>
<gene>
    <name evidence="8" type="ORF">ABC228_06630</name>
</gene>
<dbReference type="RefSeq" id="WP_345824323.1">
    <property type="nucleotide sequence ID" value="NZ_JBDIML010000002.1"/>
</dbReference>
<reference evidence="8 9" key="1">
    <citation type="submission" date="2024-05" db="EMBL/GenBank/DDBJ databases">
        <authorList>
            <person name="Haq I."/>
            <person name="Ullah Z."/>
            <person name="Ahmad R."/>
            <person name="Li M."/>
            <person name="Tong Y."/>
        </authorList>
    </citation>
    <scope>NUCLEOTIDE SEQUENCE [LARGE SCALE GENOMIC DNA]</scope>
    <source>
        <strain evidence="8 9">16A2E</strain>
    </source>
</reference>
<dbReference type="Gene3D" id="1.10.1740.10">
    <property type="match status" value="1"/>
</dbReference>
<evidence type="ECO:0000259" key="6">
    <source>
        <dbReference type="Pfam" id="PF04542"/>
    </source>
</evidence>
<keyword evidence="9" id="KW-1185">Reference proteome</keyword>
<dbReference type="InterPro" id="IPR007627">
    <property type="entry name" value="RNA_pol_sigma70_r2"/>
</dbReference>
<evidence type="ECO:0000313" key="8">
    <source>
        <dbReference type="EMBL" id="MEN2766854.1"/>
    </source>
</evidence>
<evidence type="ECO:0000256" key="5">
    <source>
        <dbReference type="ARBA" id="ARBA00023163"/>
    </source>
</evidence>
<name>A0ABU9XEZ9_9BACI</name>
<protein>
    <submittedName>
        <fullName evidence="8">Sigma-70 family RNA polymerase sigma factor</fullName>
    </submittedName>
</protein>
<comment type="similarity">
    <text evidence="1">Belongs to the sigma-70 factor family. ECF subfamily.</text>
</comment>
<dbReference type="SUPFAM" id="SSF88946">
    <property type="entry name" value="Sigma2 domain of RNA polymerase sigma factors"/>
    <property type="match status" value="1"/>
</dbReference>
<evidence type="ECO:0000313" key="9">
    <source>
        <dbReference type="Proteomes" id="UP001444625"/>
    </source>
</evidence>
<dbReference type="InterPro" id="IPR036388">
    <property type="entry name" value="WH-like_DNA-bd_sf"/>
</dbReference>
<dbReference type="Proteomes" id="UP001444625">
    <property type="component" value="Unassembled WGS sequence"/>
</dbReference>
<keyword evidence="3" id="KW-0731">Sigma factor</keyword>
<dbReference type="Pfam" id="PF08281">
    <property type="entry name" value="Sigma70_r4_2"/>
    <property type="match status" value="1"/>
</dbReference>
<dbReference type="NCBIfam" id="TIGR02937">
    <property type="entry name" value="sigma70-ECF"/>
    <property type="match status" value="1"/>
</dbReference>
<evidence type="ECO:0000256" key="2">
    <source>
        <dbReference type="ARBA" id="ARBA00023015"/>
    </source>
</evidence>
<dbReference type="InterPro" id="IPR013249">
    <property type="entry name" value="RNA_pol_sigma70_r4_t2"/>
</dbReference>
<dbReference type="InterPro" id="IPR013325">
    <property type="entry name" value="RNA_pol_sigma_r2"/>
</dbReference>
<accession>A0ABU9XEZ9</accession>
<dbReference type="PANTHER" id="PTHR43133:SF8">
    <property type="entry name" value="RNA POLYMERASE SIGMA FACTOR HI_1459-RELATED"/>
    <property type="match status" value="1"/>
</dbReference>
<dbReference type="Gene3D" id="1.10.10.10">
    <property type="entry name" value="Winged helix-like DNA-binding domain superfamily/Winged helix DNA-binding domain"/>
    <property type="match status" value="1"/>
</dbReference>
<dbReference type="InterPro" id="IPR039425">
    <property type="entry name" value="RNA_pol_sigma-70-like"/>
</dbReference>
<organism evidence="8 9">
    <name type="scientific">Ornithinibacillus xuwenensis</name>
    <dbReference type="NCBI Taxonomy" id="3144668"/>
    <lineage>
        <taxon>Bacteria</taxon>
        <taxon>Bacillati</taxon>
        <taxon>Bacillota</taxon>
        <taxon>Bacilli</taxon>
        <taxon>Bacillales</taxon>
        <taxon>Bacillaceae</taxon>
        <taxon>Ornithinibacillus</taxon>
    </lineage>
</organism>